<evidence type="ECO:0000313" key="11">
    <source>
        <dbReference type="EMBL" id="KAF7557821.1"/>
    </source>
</evidence>
<keyword evidence="7" id="KW-0462">Maltose metabolism</keyword>
<dbReference type="NCBIfam" id="TIGR00879">
    <property type="entry name" value="SP"/>
    <property type="match status" value="1"/>
</dbReference>
<evidence type="ECO:0000259" key="10">
    <source>
        <dbReference type="PROSITE" id="PS50850"/>
    </source>
</evidence>
<evidence type="ECO:0000256" key="1">
    <source>
        <dbReference type="ARBA" id="ARBA00004141"/>
    </source>
</evidence>
<feature type="transmembrane region" description="Helical" evidence="9">
    <location>
        <begin position="441"/>
        <end position="462"/>
    </location>
</feature>
<feature type="transmembrane region" description="Helical" evidence="9">
    <location>
        <begin position="474"/>
        <end position="492"/>
    </location>
</feature>
<evidence type="ECO:0000256" key="8">
    <source>
        <dbReference type="RuleBase" id="RU003346"/>
    </source>
</evidence>
<comment type="caution">
    <text evidence="11">The sequence shown here is derived from an EMBL/GenBank/DDBJ whole genome shotgun (WGS) entry which is preliminary data.</text>
</comment>
<evidence type="ECO:0000256" key="2">
    <source>
        <dbReference type="ARBA" id="ARBA00010992"/>
    </source>
</evidence>
<dbReference type="InterPro" id="IPR005829">
    <property type="entry name" value="Sugar_transporter_CS"/>
</dbReference>
<keyword evidence="5 9" id="KW-1133">Transmembrane helix</keyword>
<dbReference type="GO" id="GO:0005351">
    <property type="term" value="F:carbohydrate:proton symporter activity"/>
    <property type="evidence" value="ECO:0007669"/>
    <property type="project" value="TreeGrafter"/>
</dbReference>
<comment type="similarity">
    <text evidence="2 8">Belongs to the major facilitator superfamily. Sugar transporter (TC 2.A.1.1) family.</text>
</comment>
<evidence type="ECO:0000256" key="6">
    <source>
        <dbReference type="ARBA" id="ARBA00023136"/>
    </source>
</evidence>
<dbReference type="Pfam" id="PF00083">
    <property type="entry name" value="Sugar_tr"/>
    <property type="match status" value="1"/>
</dbReference>
<feature type="transmembrane region" description="Helical" evidence="9">
    <location>
        <begin position="214"/>
        <end position="237"/>
    </location>
</feature>
<evidence type="ECO:0000256" key="7">
    <source>
        <dbReference type="ARBA" id="ARBA00026248"/>
    </source>
</evidence>
<keyword evidence="12" id="KW-1185">Reference proteome</keyword>
<dbReference type="InterPro" id="IPR050360">
    <property type="entry name" value="MFS_Sugar_Transporters"/>
</dbReference>
<dbReference type="PANTHER" id="PTHR48022">
    <property type="entry name" value="PLASTIDIC GLUCOSE TRANSPORTER 4"/>
    <property type="match status" value="1"/>
</dbReference>
<evidence type="ECO:0000256" key="5">
    <source>
        <dbReference type="ARBA" id="ARBA00022989"/>
    </source>
</evidence>
<proteinExistence type="inferred from homology"/>
<dbReference type="PROSITE" id="PS50850">
    <property type="entry name" value="MFS"/>
    <property type="match status" value="1"/>
</dbReference>
<feature type="transmembrane region" description="Helical" evidence="9">
    <location>
        <begin position="188"/>
        <end position="208"/>
    </location>
</feature>
<dbReference type="InterPro" id="IPR020846">
    <property type="entry name" value="MFS_dom"/>
</dbReference>
<evidence type="ECO:0000256" key="9">
    <source>
        <dbReference type="SAM" id="Phobius"/>
    </source>
</evidence>
<dbReference type="InterPro" id="IPR005828">
    <property type="entry name" value="MFS_sugar_transport-like"/>
</dbReference>
<evidence type="ECO:0000313" key="12">
    <source>
        <dbReference type="Proteomes" id="UP000722485"/>
    </source>
</evidence>
<keyword evidence="3 8" id="KW-0813">Transport</keyword>
<dbReference type="AlphaFoldDB" id="A0A9P5HSB4"/>
<dbReference type="InterPro" id="IPR003663">
    <property type="entry name" value="Sugar/inositol_transpt"/>
</dbReference>
<dbReference type="GO" id="GO:0000023">
    <property type="term" value="P:maltose metabolic process"/>
    <property type="evidence" value="ECO:0007669"/>
    <property type="project" value="UniProtKB-KW"/>
</dbReference>
<name>A0A9P5HSB4_9HYPO</name>
<keyword evidence="4 9" id="KW-0812">Transmembrane</keyword>
<feature type="transmembrane region" description="Helical" evidence="9">
    <location>
        <begin position="340"/>
        <end position="362"/>
    </location>
</feature>
<dbReference type="Gene3D" id="1.20.1250.20">
    <property type="entry name" value="MFS general substrate transporter like domains"/>
    <property type="match status" value="1"/>
</dbReference>
<dbReference type="Proteomes" id="UP000722485">
    <property type="component" value="Unassembled WGS sequence"/>
</dbReference>
<organism evidence="11 12">
    <name type="scientific">Cylindrodendrum hubeiense</name>
    <dbReference type="NCBI Taxonomy" id="595255"/>
    <lineage>
        <taxon>Eukaryota</taxon>
        <taxon>Fungi</taxon>
        <taxon>Dikarya</taxon>
        <taxon>Ascomycota</taxon>
        <taxon>Pezizomycotina</taxon>
        <taxon>Sordariomycetes</taxon>
        <taxon>Hypocreomycetidae</taxon>
        <taxon>Hypocreales</taxon>
        <taxon>Nectriaceae</taxon>
        <taxon>Cylindrodendrum</taxon>
    </lineage>
</organism>
<dbReference type="SUPFAM" id="SSF103473">
    <property type="entry name" value="MFS general substrate transporter"/>
    <property type="match status" value="1"/>
</dbReference>
<dbReference type="GO" id="GO:0016020">
    <property type="term" value="C:membrane"/>
    <property type="evidence" value="ECO:0007669"/>
    <property type="project" value="UniProtKB-SubCell"/>
</dbReference>
<dbReference type="PANTHER" id="PTHR48022:SF5">
    <property type="entry name" value="ALPHA-GLUCOSIDES PERMEASE MPH2-RELATED"/>
    <property type="match status" value="1"/>
</dbReference>
<dbReference type="EMBL" id="JAANBB010000003">
    <property type="protein sequence ID" value="KAF7557821.1"/>
    <property type="molecule type" value="Genomic_DNA"/>
</dbReference>
<comment type="subcellular location">
    <subcellularLocation>
        <location evidence="1">Membrane</location>
        <topology evidence="1">Multi-pass membrane protein</topology>
    </subcellularLocation>
</comment>
<dbReference type="FunFam" id="1.20.1250.20:FF:000078">
    <property type="entry name" value="MFS maltose transporter, putative"/>
    <property type="match status" value="1"/>
</dbReference>
<keyword evidence="6 9" id="KW-0472">Membrane</keyword>
<dbReference type="OrthoDB" id="6612291at2759"/>
<dbReference type="PROSITE" id="PS00217">
    <property type="entry name" value="SUGAR_TRANSPORT_2"/>
    <property type="match status" value="1"/>
</dbReference>
<feature type="transmembrane region" description="Helical" evidence="9">
    <location>
        <begin position="127"/>
        <end position="144"/>
    </location>
</feature>
<feature type="domain" description="Major facilitator superfamily (MFS) profile" evidence="10">
    <location>
        <begin position="50"/>
        <end position="496"/>
    </location>
</feature>
<protein>
    <recommendedName>
        <fullName evidence="10">Major facilitator superfamily (MFS) profile domain-containing protein</fullName>
    </recommendedName>
</protein>
<evidence type="ECO:0000256" key="4">
    <source>
        <dbReference type="ARBA" id="ARBA00022692"/>
    </source>
</evidence>
<evidence type="ECO:0000256" key="3">
    <source>
        <dbReference type="ARBA" id="ARBA00022448"/>
    </source>
</evidence>
<feature type="transmembrane region" description="Helical" evidence="9">
    <location>
        <begin position="368"/>
        <end position="390"/>
    </location>
</feature>
<sequence>MARPSYSVPTAEKVEMTEVERLADAQDANSQEHNLKFLDALRLYRKSVFWSMIMSSGVIMDGYDIKLIGTLYAQPAFQKAYGRLAKADSYQIPAPWQAGLSNGSICGQFVGLLLAGYVSERFGFRKTLLAGLSCIIACIFIPFFSPSLAVLEVGQIIFGIPLGLFQTTPVIYALEISPLGLRPYLTNYINCCWSIGQIIAVGILRGVVNMETEWAYRIPFAVQWVWPVIIIPFLFFAPESPWWLVRRGRLEDAKDVVKSLTSPKNVNFNVDKYVTLMVVTTEHERAVNSETSYGACFQGANLRRTLTVIGIYCVQTLNGNPLRGYSTYFLQQAGLPTVQAFNMTIVGFAVAIAGGIFSWVLLGLFGRRTIYCWSLVLMFSIMLTIGTLGIQQTESPKDAYPWAIGSLLIASSFLYNCSIGPLTHTLCSEIPSAILRSKSIVLARGMYVLTTIVAGVLTPYQLNPTEWNWGAKTGLFWAGGCLIAIVFAYFYVPEPKDRTTAELDILFGKKIPARHFARTQVDLADAVYGDDDDVKKI</sequence>
<gene>
    <name evidence="11" type="ORF">G7Z17_g482</name>
</gene>
<feature type="transmembrane region" description="Helical" evidence="9">
    <location>
        <begin position="156"/>
        <end position="176"/>
    </location>
</feature>
<reference evidence="11" key="1">
    <citation type="submission" date="2020-03" db="EMBL/GenBank/DDBJ databases">
        <title>Draft Genome Sequence of Cylindrodendrum hubeiense.</title>
        <authorList>
            <person name="Buettner E."/>
            <person name="Kellner H."/>
        </authorList>
    </citation>
    <scope>NUCLEOTIDE SEQUENCE</scope>
    <source>
        <strain evidence="11">IHI 201604</strain>
    </source>
</reference>
<dbReference type="InterPro" id="IPR036259">
    <property type="entry name" value="MFS_trans_sf"/>
</dbReference>
<accession>A0A9P5HSB4</accession>